<dbReference type="OrthoDB" id="3177877at2"/>
<dbReference type="InterPro" id="IPR041685">
    <property type="entry name" value="AAA_GajA/Old/RecF-like"/>
</dbReference>
<dbReference type="SUPFAM" id="SSF52540">
    <property type="entry name" value="P-loop containing nucleoside triphosphate hydrolases"/>
    <property type="match status" value="1"/>
</dbReference>
<evidence type="ECO:0000313" key="5">
    <source>
        <dbReference type="Proteomes" id="UP000280819"/>
    </source>
</evidence>
<evidence type="ECO:0000259" key="3">
    <source>
        <dbReference type="Pfam" id="PF13175"/>
    </source>
</evidence>
<dbReference type="Gene3D" id="3.40.50.300">
    <property type="entry name" value="P-loop containing nucleotide triphosphate hydrolases"/>
    <property type="match status" value="2"/>
</dbReference>
<gene>
    <name evidence="4" type="ORF">EII34_02275</name>
</gene>
<evidence type="ECO:0000256" key="1">
    <source>
        <dbReference type="SAM" id="Coils"/>
    </source>
</evidence>
<sequence>MRLHRITLRNFRGVLEQTVTFDEGVTIIQGANEAGKSSLMEGLRLLRQYKSSSSHSAIRSVKPVDRDEGPRVEAELSVGPYRLVYAKQWLRSHHTTLEVSGPRAESLTGEAAHSRFLELLAEHADDQLLEALEVSQGGALTQAQLVNLPALRRALDETSLPVTENDALLEAVQQEYQRYFTATGRPTGDYLKAEQELEELRAGVEQAAALSAEIDDLTARHERVVAEHQEIQRRLREAETDLAVQREADQRVAEVRDRVTVAREHVASAQESLRRTERERSDRQEVVRAVLAAHEAVEVAGQEVEASRITRDGTAARVQEQQAELEEAEREAEDLRARIARAEDAERRRRAVTELSVLTSRLERLQRAEERMVEATRACEEKRLDVTALERLEEVEVACRVARGRLASTAASYRLEVTGNVVVDGDPAPMGEGEPTPISRRVTIEVPGQLRLEIAPDTDAADLDREFRAAREERAGLLTTLGVSSIEEARARATEFVRASGDKEAAVAEMRALLGEDSRAGLEARAETLRRHADLAAASDEDEAAALPGLREETEAVEVRLRAAETAHQEGQARLLGLRETVIRAEANLEALTRRARDEELRLEAVRGRRSDEQLEAEVLAEGDRVAGLEARLEDAEQELAASDADGARIRVINAEALIERLAREETELEAERLRIETLLADRMASGPYDALNRATGELETLSTRQEARHRAAQAARRLRETLHRHRDEAQHRYVAPFKERIEALARPVFGPDLQVGVSPELQLVSRTLAGVTVPFAELSAGTREQLALIGRLACAELVDPEDGAPVLIDDALGFADPERVRSLAAVLNDVGSRAQVIILTCQPERFGHIGSARVVRI</sequence>
<comment type="caution">
    <text evidence="4">The sequence shown here is derived from an EMBL/GenBank/DDBJ whole genome shotgun (WGS) entry which is preliminary data.</text>
</comment>
<dbReference type="PANTHER" id="PTHR41259">
    <property type="entry name" value="DOUBLE-STRAND BREAK REPAIR RAD50 ATPASE, PUTATIVE-RELATED"/>
    <property type="match status" value="1"/>
</dbReference>
<evidence type="ECO:0000256" key="2">
    <source>
        <dbReference type="SAM" id="MobiDB-lite"/>
    </source>
</evidence>
<dbReference type="Pfam" id="PF13175">
    <property type="entry name" value="AAA_15"/>
    <property type="match status" value="1"/>
</dbReference>
<feature type="region of interest" description="Disordered" evidence="2">
    <location>
        <begin position="311"/>
        <end position="331"/>
    </location>
</feature>
<feature type="coiled-coil region" evidence="1">
    <location>
        <begin position="575"/>
        <end position="682"/>
    </location>
</feature>
<organism evidence="4 5">
    <name type="scientific">Arachnia propionica</name>
    <dbReference type="NCBI Taxonomy" id="1750"/>
    <lineage>
        <taxon>Bacteria</taxon>
        <taxon>Bacillati</taxon>
        <taxon>Actinomycetota</taxon>
        <taxon>Actinomycetes</taxon>
        <taxon>Propionibacteriales</taxon>
        <taxon>Propionibacteriaceae</taxon>
        <taxon>Arachnia</taxon>
    </lineage>
</organism>
<accession>A0A3P1TFJ7</accession>
<proteinExistence type="predicted"/>
<name>A0A3P1TFJ7_9ACTN</name>
<dbReference type="AlphaFoldDB" id="A0A3P1TFJ7"/>
<dbReference type="Proteomes" id="UP000280819">
    <property type="component" value="Unassembled WGS sequence"/>
</dbReference>
<dbReference type="PANTHER" id="PTHR41259:SF1">
    <property type="entry name" value="DOUBLE-STRAND BREAK REPAIR RAD50 ATPASE, PUTATIVE-RELATED"/>
    <property type="match status" value="1"/>
</dbReference>
<dbReference type="EMBL" id="RQZG01000001">
    <property type="protein sequence ID" value="RRD07333.1"/>
    <property type="molecule type" value="Genomic_DNA"/>
</dbReference>
<feature type="domain" description="Endonuclease GajA/Old nuclease/RecF-like AAA" evidence="3">
    <location>
        <begin position="1"/>
        <end position="52"/>
    </location>
</feature>
<feature type="coiled-coil region" evidence="1">
    <location>
        <begin position="190"/>
        <end position="279"/>
    </location>
</feature>
<keyword evidence="1" id="KW-0175">Coiled coil</keyword>
<protein>
    <recommendedName>
        <fullName evidence="3">Endonuclease GajA/Old nuclease/RecF-like AAA domain-containing protein</fullName>
    </recommendedName>
</protein>
<dbReference type="InterPro" id="IPR027417">
    <property type="entry name" value="P-loop_NTPase"/>
</dbReference>
<reference evidence="4 5" key="1">
    <citation type="submission" date="2018-11" db="EMBL/GenBank/DDBJ databases">
        <title>Genomes From Bacteria Associated with the Canine Oral Cavity: a Test Case for Automated Genome-Based Taxonomic Assignment.</title>
        <authorList>
            <person name="Coil D.A."/>
            <person name="Jospin G."/>
            <person name="Darling A.E."/>
            <person name="Wallis C."/>
            <person name="Davis I.J."/>
            <person name="Harris S."/>
            <person name="Eisen J.A."/>
            <person name="Holcombe L.J."/>
            <person name="O'Flynn C."/>
        </authorList>
    </citation>
    <scope>NUCLEOTIDE SEQUENCE [LARGE SCALE GENOMIC DNA]</scope>
    <source>
        <strain evidence="4 5">OH887_COT-365</strain>
    </source>
</reference>
<dbReference type="RefSeq" id="WP_124842448.1">
    <property type="nucleotide sequence ID" value="NZ_RQZG01000001.1"/>
</dbReference>
<evidence type="ECO:0000313" key="4">
    <source>
        <dbReference type="EMBL" id="RRD07333.1"/>
    </source>
</evidence>